<evidence type="ECO:0000256" key="3">
    <source>
        <dbReference type="ARBA" id="ARBA00022692"/>
    </source>
</evidence>
<dbReference type="OrthoDB" id="7518665at2"/>
<feature type="transmembrane region" description="Helical" evidence="6">
    <location>
        <begin position="283"/>
        <end position="302"/>
    </location>
</feature>
<dbReference type="NCBIfam" id="TIGR03480">
    <property type="entry name" value="HpnN"/>
    <property type="match status" value="1"/>
</dbReference>
<feature type="transmembrane region" description="Helical" evidence="6">
    <location>
        <begin position="411"/>
        <end position="435"/>
    </location>
</feature>
<feature type="transmembrane region" description="Helical" evidence="6">
    <location>
        <begin position="720"/>
        <end position="741"/>
    </location>
</feature>
<feature type="transmembrane region" description="Helical" evidence="6">
    <location>
        <begin position="844"/>
        <end position="864"/>
    </location>
</feature>
<dbReference type="RefSeq" id="WP_145748324.1">
    <property type="nucleotide sequence ID" value="NZ_VITN01000001.1"/>
</dbReference>
<evidence type="ECO:0000313" key="9">
    <source>
        <dbReference type="Proteomes" id="UP000319859"/>
    </source>
</evidence>
<proteinExistence type="predicted"/>
<protein>
    <recommendedName>
        <fullName evidence="7">SSD domain-containing protein</fullName>
    </recommendedName>
</protein>
<organism evidence="8 9">
    <name type="scientific">Nitrospirillum amazonense</name>
    <dbReference type="NCBI Taxonomy" id="28077"/>
    <lineage>
        <taxon>Bacteria</taxon>
        <taxon>Pseudomonadati</taxon>
        <taxon>Pseudomonadota</taxon>
        <taxon>Alphaproteobacteria</taxon>
        <taxon>Rhodospirillales</taxon>
        <taxon>Azospirillaceae</taxon>
        <taxon>Nitrospirillum</taxon>
    </lineage>
</organism>
<sequence length="872" mass="92123">MARADGKMGLNDRVAALVGACCRRWQLTLLAGLVLGGAAAFHVATHFAIDTDAVKLLSPQLIWRQREIAFDKLYPQKVQQTAIVVDGVTPELAERATRLLADALRKRTDVVRNVFRPDGGPYFDREGLMLLPAEEVQSTMQSLIQAQPLLGPLAADPSARGLLDTLGTYLQGVSYGQAKLEDLQRPFDALSGTLEAATQGKMVPLNWRGLVSGQPPNPMELRRFILVQPVLDFNDLQPGAMASDAIRATAKDLGLTPENGIRVRLTGEVPMADEEFGTLGEGAAFNGGLTGIAVLVLLWLAVKSFRMVGAILLTVVIGLAATAAFGLIATGPFNLLSIAFTVLFVGLGVDFGIQFSVRYRADRLAHDDLAEALTAAGRGVGRGLTIAAAATAAGFLAFLPTDYRGVSQLGIIAGVGMGVAFLLSVTFLPALLMLLRPKGEQVEVGYKALAPLDRLVLTRRRWVLGAGAVLAVACAALLPRLSFDFNPLNLRSPKTEAVSVVLELMKDPLFTPNTIDVLAKSEDEARALADKLSKLPEVAQAITLSDYIPTDQDAKMAAISDAASLIGPSLAPTDVRPAPSIEDVRQSMTGIVAALDKLNPDAASPAGASALRFKKALEGALAAPAEKVVPLFQKAVEPGLQTMLAQVNDSLQAAPVTFKDLPEDLKRDWVAADGHARISVFPKGDSNDNRVLKRFVKAVRTIAPDATGTPISIQESSATIIHAFLQAGILAVILVTILLAVTLRNAGDVLKTLAPLALASLLTLAAAILAGKPINFANIIALPLLFGIGTAFNIYYVMAWRQGQTNPLTSSLTRATILSALTTGTAFGSLWTSHHPGTASMGELLVFSLASILATALLFLPALLGPPKTPAE</sequence>
<gene>
    <name evidence="8" type="ORF">FBZ89_101380</name>
</gene>
<dbReference type="GO" id="GO:0005886">
    <property type="term" value="C:plasma membrane"/>
    <property type="evidence" value="ECO:0007669"/>
    <property type="project" value="UniProtKB-SubCell"/>
</dbReference>
<dbReference type="InterPro" id="IPR017841">
    <property type="entry name" value="Hopanoid_biosynth_HpnN"/>
</dbReference>
<dbReference type="PANTHER" id="PTHR33406">
    <property type="entry name" value="MEMBRANE PROTEIN MJ1562-RELATED"/>
    <property type="match status" value="1"/>
</dbReference>
<keyword evidence="5 6" id="KW-0472">Membrane</keyword>
<feature type="transmembrane region" description="Helical" evidence="6">
    <location>
        <begin position="753"/>
        <end position="770"/>
    </location>
</feature>
<dbReference type="SUPFAM" id="SSF82866">
    <property type="entry name" value="Multidrug efflux transporter AcrB transmembrane domain"/>
    <property type="match status" value="2"/>
</dbReference>
<feature type="domain" description="SSD" evidence="7">
    <location>
        <begin position="311"/>
        <end position="434"/>
    </location>
</feature>
<comment type="caution">
    <text evidence="8">The sequence shown here is derived from an EMBL/GenBank/DDBJ whole genome shotgun (WGS) entry which is preliminary data.</text>
</comment>
<dbReference type="InterPro" id="IPR004869">
    <property type="entry name" value="MMPL_dom"/>
</dbReference>
<reference evidence="8 9" key="1">
    <citation type="submission" date="2019-06" db="EMBL/GenBank/DDBJ databases">
        <title>Genomic Encyclopedia of Type Strains, Phase IV (KMG-V): Genome sequencing to study the core and pangenomes of soil and plant-associated prokaryotes.</title>
        <authorList>
            <person name="Whitman W."/>
        </authorList>
    </citation>
    <scope>NUCLEOTIDE SEQUENCE [LARGE SCALE GENOMIC DNA]</scope>
    <source>
        <strain evidence="8 9">BR 11880</strain>
    </source>
</reference>
<accession>A0A560FSZ0</accession>
<dbReference type="EMBL" id="VITN01000001">
    <property type="protein sequence ID" value="TWB24754.1"/>
    <property type="molecule type" value="Genomic_DNA"/>
</dbReference>
<dbReference type="Pfam" id="PF03176">
    <property type="entry name" value="MMPL"/>
    <property type="match status" value="1"/>
</dbReference>
<feature type="transmembrane region" description="Helical" evidence="6">
    <location>
        <begin position="776"/>
        <end position="800"/>
    </location>
</feature>
<evidence type="ECO:0000256" key="4">
    <source>
        <dbReference type="ARBA" id="ARBA00022989"/>
    </source>
</evidence>
<dbReference type="InterPro" id="IPR000731">
    <property type="entry name" value="SSD"/>
</dbReference>
<keyword evidence="2" id="KW-1003">Cell membrane</keyword>
<dbReference type="InterPro" id="IPR050545">
    <property type="entry name" value="Mycobact_MmpL"/>
</dbReference>
<feature type="transmembrane region" description="Helical" evidence="6">
    <location>
        <begin position="812"/>
        <end position="832"/>
    </location>
</feature>
<dbReference type="PROSITE" id="PS50156">
    <property type="entry name" value="SSD"/>
    <property type="match status" value="1"/>
</dbReference>
<keyword evidence="4 6" id="KW-1133">Transmembrane helix</keyword>
<feature type="transmembrane region" description="Helical" evidence="6">
    <location>
        <begin position="335"/>
        <end position="359"/>
    </location>
</feature>
<comment type="subcellular location">
    <subcellularLocation>
        <location evidence="1">Cell membrane</location>
        <topology evidence="1">Multi-pass membrane protein</topology>
    </subcellularLocation>
</comment>
<evidence type="ECO:0000313" key="8">
    <source>
        <dbReference type="EMBL" id="TWB24754.1"/>
    </source>
</evidence>
<evidence type="ECO:0000256" key="5">
    <source>
        <dbReference type="ARBA" id="ARBA00023136"/>
    </source>
</evidence>
<dbReference type="AlphaFoldDB" id="A0A560FSZ0"/>
<keyword evidence="3 6" id="KW-0812">Transmembrane</keyword>
<feature type="transmembrane region" description="Helical" evidence="6">
    <location>
        <begin position="380"/>
        <end position="399"/>
    </location>
</feature>
<feature type="transmembrane region" description="Helical" evidence="6">
    <location>
        <begin position="309"/>
        <end position="329"/>
    </location>
</feature>
<name>A0A560FSZ0_9PROT</name>
<feature type="transmembrane region" description="Helical" evidence="6">
    <location>
        <begin position="462"/>
        <end position="483"/>
    </location>
</feature>
<dbReference type="Gene3D" id="1.20.1640.10">
    <property type="entry name" value="Multidrug efflux transporter AcrB transmembrane domain"/>
    <property type="match status" value="2"/>
</dbReference>
<evidence type="ECO:0000256" key="6">
    <source>
        <dbReference type="SAM" id="Phobius"/>
    </source>
</evidence>
<evidence type="ECO:0000259" key="7">
    <source>
        <dbReference type="PROSITE" id="PS50156"/>
    </source>
</evidence>
<dbReference type="PANTHER" id="PTHR33406:SF13">
    <property type="entry name" value="MEMBRANE PROTEIN YDFJ"/>
    <property type="match status" value="1"/>
</dbReference>
<dbReference type="Proteomes" id="UP000319859">
    <property type="component" value="Unassembled WGS sequence"/>
</dbReference>
<evidence type="ECO:0000256" key="1">
    <source>
        <dbReference type="ARBA" id="ARBA00004651"/>
    </source>
</evidence>
<evidence type="ECO:0000256" key="2">
    <source>
        <dbReference type="ARBA" id="ARBA00022475"/>
    </source>
</evidence>